<keyword evidence="1" id="KW-0812">Transmembrane</keyword>
<feature type="transmembrane region" description="Helical" evidence="1">
    <location>
        <begin position="61"/>
        <end position="79"/>
    </location>
</feature>
<comment type="caution">
    <text evidence="2">The sequence shown here is derived from an EMBL/GenBank/DDBJ whole genome shotgun (WGS) entry which is preliminary data.</text>
</comment>
<dbReference type="RefSeq" id="WP_151694175.1">
    <property type="nucleotide sequence ID" value="NZ_BMGX01000001.1"/>
</dbReference>
<sequence length="105" mass="11863">MKLAGVNYIVWALLTIELIVFGYPTLATFIIGGLIVALLILRFLTRNSNKWREAQTEFDKANILPPVLFNPLIILFTLAALILPYFSGEVILPLYVFVAAIWLVR</sequence>
<feature type="transmembrane region" description="Helical" evidence="1">
    <location>
        <begin position="85"/>
        <end position="104"/>
    </location>
</feature>
<protein>
    <submittedName>
        <fullName evidence="2">Uncharacterized protein</fullName>
    </submittedName>
</protein>
<dbReference type="Proteomes" id="UP000484164">
    <property type="component" value="Unassembled WGS sequence"/>
</dbReference>
<accession>A0A6L3ZCH3</accession>
<feature type="transmembrane region" description="Helical" evidence="1">
    <location>
        <begin position="20"/>
        <end position="41"/>
    </location>
</feature>
<dbReference type="AlphaFoldDB" id="A0A6L3ZCH3"/>
<keyword evidence="3" id="KW-1185">Reference proteome</keyword>
<organism evidence="2 3">
    <name type="scientific">Phaeocystidibacter marisrubri</name>
    <dbReference type="NCBI Taxonomy" id="1577780"/>
    <lineage>
        <taxon>Bacteria</taxon>
        <taxon>Pseudomonadati</taxon>
        <taxon>Bacteroidota</taxon>
        <taxon>Flavobacteriia</taxon>
        <taxon>Flavobacteriales</taxon>
        <taxon>Phaeocystidibacteraceae</taxon>
        <taxon>Phaeocystidibacter</taxon>
    </lineage>
</organism>
<keyword evidence="1" id="KW-1133">Transmembrane helix</keyword>
<evidence type="ECO:0000256" key="1">
    <source>
        <dbReference type="SAM" id="Phobius"/>
    </source>
</evidence>
<gene>
    <name evidence="2" type="ORF">F8C82_13645</name>
</gene>
<evidence type="ECO:0000313" key="3">
    <source>
        <dbReference type="Proteomes" id="UP000484164"/>
    </source>
</evidence>
<dbReference type="EMBL" id="WBVQ01000003">
    <property type="protein sequence ID" value="KAB2815137.1"/>
    <property type="molecule type" value="Genomic_DNA"/>
</dbReference>
<name>A0A6L3ZCH3_9FLAO</name>
<evidence type="ECO:0000313" key="2">
    <source>
        <dbReference type="EMBL" id="KAB2815137.1"/>
    </source>
</evidence>
<proteinExistence type="predicted"/>
<keyword evidence="1" id="KW-0472">Membrane</keyword>
<reference evidence="2 3" key="1">
    <citation type="submission" date="2019-10" db="EMBL/GenBank/DDBJ databases">
        <title>Genome sequence of Phaeocystidibacter marisrubri JCM30614 (type strain).</title>
        <authorList>
            <person name="Bowman J.P."/>
        </authorList>
    </citation>
    <scope>NUCLEOTIDE SEQUENCE [LARGE SCALE GENOMIC DNA]</scope>
    <source>
        <strain evidence="2 3">JCM 30614</strain>
    </source>
</reference>